<proteinExistence type="predicted"/>
<dbReference type="EMBL" id="QGKY02000094">
    <property type="protein sequence ID" value="KAF2602985.1"/>
    <property type="molecule type" value="Genomic_DNA"/>
</dbReference>
<comment type="caution">
    <text evidence="1">The sequence shown here is derived from an EMBL/GenBank/DDBJ whole genome shotgun (WGS) entry which is preliminary data.</text>
</comment>
<organism evidence="1">
    <name type="scientific">Brassica cretica</name>
    <name type="common">Mustard</name>
    <dbReference type="NCBI Taxonomy" id="69181"/>
    <lineage>
        <taxon>Eukaryota</taxon>
        <taxon>Viridiplantae</taxon>
        <taxon>Streptophyta</taxon>
        <taxon>Embryophyta</taxon>
        <taxon>Tracheophyta</taxon>
        <taxon>Spermatophyta</taxon>
        <taxon>Magnoliopsida</taxon>
        <taxon>eudicotyledons</taxon>
        <taxon>Gunneridae</taxon>
        <taxon>Pentapetalae</taxon>
        <taxon>rosids</taxon>
        <taxon>malvids</taxon>
        <taxon>Brassicales</taxon>
        <taxon>Brassicaceae</taxon>
        <taxon>Brassiceae</taxon>
        <taxon>Brassica</taxon>
    </lineage>
</organism>
<reference evidence="1" key="1">
    <citation type="submission" date="2019-12" db="EMBL/GenBank/DDBJ databases">
        <title>Genome sequencing and annotation of Brassica cretica.</title>
        <authorList>
            <person name="Studholme D.J."/>
            <person name="Sarris P.F."/>
        </authorList>
    </citation>
    <scope>NUCLEOTIDE SEQUENCE</scope>
    <source>
        <strain evidence="1">PFS-102/07</strain>
        <tissue evidence="1">Leaf</tissue>
    </source>
</reference>
<gene>
    <name evidence="1" type="ORF">F2Q70_00025514</name>
</gene>
<accession>A0A8S9L857</accession>
<sequence>MALRQNTLMDVDIDFFALGKDRLNISSYPYDKTLWSLYSSRPFCYAGSLRDLIVGLQPDG</sequence>
<name>A0A8S9L857_BRACR</name>
<evidence type="ECO:0000313" key="1">
    <source>
        <dbReference type="EMBL" id="KAF2602985.1"/>
    </source>
</evidence>
<protein>
    <submittedName>
        <fullName evidence="1">Uncharacterized protein</fullName>
    </submittedName>
</protein>
<dbReference type="AlphaFoldDB" id="A0A8S9L857"/>